<dbReference type="AlphaFoldDB" id="A0A1D1UHZ1"/>
<gene>
    <name evidence="1" type="primary">RvY_00115-1</name>
    <name evidence="1" type="synonym">RvY_00115.1</name>
    <name evidence="1" type="ORF">RvY_00115</name>
</gene>
<name>A0A1D1UHZ1_RAMVA</name>
<proteinExistence type="predicted"/>
<evidence type="ECO:0000313" key="2">
    <source>
        <dbReference type="Proteomes" id="UP000186922"/>
    </source>
</evidence>
<organism evidence="1 2">
    <name type="scientific">Ramazzottius varieornatus</name>
    <name type="common">Water bear</name>
    <name type="synonym">Tardigrade</name>
    <dbReference type="NCBI Taxonomy" id="947166"/>
    <lineage>
        <taxon>Eukaryota</taxon>
        <taxon>Metazoa</taxon>
        <taxon>Ecdysozoa</taxon>
        <taxon>Tardigrada</taxon>
        <taxon>Eutardigrada</taxon>
        <taxon>Parachela</taxon>
        <taxon>Hypsibioidea</taxon>
        <taxon>Ramazzottiidae</taxon>
        <taxon>Ramazzottius</taxon>
    </lineage>
</organism>
<dbReference type="EMBL" id="BDGG01000001">
    <property type="protein sequence ID" value="GAU87232.1"/>
    <property type="molecule type" value="Genomic_DNA"/>
</dbReference>
<reference evidence="1 2" key="1">
    <citation type="journal article" date="2016" name="Nat. Commun.">
        <title>Extremotolerant tardigrade genome and improved radiotolerance of human cultured cells by tardigrade-unique protein.</title>
        <authorList>
            <person name="Hashimoto T."/>
            <person name="Horikawa D.D."/>
            <person name="Saito Y."/>
            <person name="Kuwahara H."/>
            <person name="Kozuka-Hata H."/>
            <person name="Shin-I T."/>
            <person name="Minakuchi Y."/>
            <person name="Ohishi K."/>
            <person name="Motoyama A."/>
            <person name="Aizu T."/>
            <person name="Enomoto A."/>
            <person name="Kondo K."/>
            <person name="Tanaka S."/>
            <person name="Hara Y."/>
            <person name="Koshikawa S."/>
            <person name="Sagara H."/>
            <person name="Miura T."/>
            <person name="Yokobori S."/>
            <person name="Miyagawa K."/>
            <person name="Suzuki Y."/>
            <person name="Kubo T."/>
            <person name="Oyama M."/>
            <person name="Kohara Y."/>
            <person name="Fujiyama A."/>
            <person name="Arakawa K."/>
            <person name="Katayama T."/>
            <person name="Toyoda A."/>
            <person name="Kunieda T."/>
        </authorList>
    </citation>
    <scope>NUCLEOTIDE SEQUENCE [LARGE SCALE GENOMIC DNA]</scope>
    <source>
        <strain evidence="1 2">YOKOZUNA-1</strain>
    </source>
</reference>
<accession>A0A1D1UHZ1</accession>
<comment type="caution">
    <text evidence="1">The sequence shown here is derived from an EMBL/GenBank/DDBJ whole genome shotgun (WGS) entry which is preliminary data.</text>
</comment>
<dbReference type="Proteomes" id="UP000186922">
    <property type="component" value="Unassembled WGS sequence"/>
</dbReference>
<sequence>MRTLFAAAPEVLMVDVAYNIVSALLMGQEAAEYRGNRSRDEDCDAVNIRLDLRRVTTEFTVVLANRPIVGWSA</sequence>
<evidence type="ECO:0000313" key="1">
    <source>
        <dbReference type="EMBL" id="GAU87232.1"/>
    </source>
</evidence>
<keyword evidence="2" id="KW-1185">Reference proteome</keyword>
<protein>
    <submittedName>
        <fullName evidence="1">Uncharacterized protein</fullName>
    </submittedName>
</protein>